<dbReference type="CDD" id="cd02619">
    <property type="entry name" value="Peptidase_C1"/>
    <property type="match status" value="1"/>
</dbReference>
<protein>
    <submittedName>
        <fullName evidence="2">C1 family peptidase</fullName>
    </submittedName>
</protein>
<dbReference type="AlphaFoldDB" id="A0A938BR68"/>
<dbReference type="Pfam" id="PF00112">
    <property type="entry name" value="Peptidase_C1"/>
    <property type="match status" value="1"/>
</dbReference>
<accession>A0A938BR68</accession>
<organism evidence="2 3">
    <name type="scientific">candidate division WOR-3 bacterium</name>
    <dbReference type="NCBI Taxonomy" id="2052148"/>
    <lineage>
        <taxon>Bacteria</taxon>
        <taxon>Bacteria division WOR-3</taxon>
    </lineage>
</organism>
<dbReference type="EMBL" id="VGIR01000148">
    <property type="protein sequence ID" value="MBM3332831.1"/>
    <property type="molecule type" value="Genomic_DNA"/>
</dbReference>
<feature type="domain" description="Peptidase C1A papain C-terminal" evidence="1">
    <location>
        <begin position="18"/>
        <end position="102"/>
    </location>
</feature>
<dbReference type="GO" id="GO:0008234">
    <property type="term" value="F:cysteine-type peptidase activity"/>
    <property type="evidence" value="ECO:0007669"/>
    <property type="project" value="InterPro"/>
</dbReference>
<sequence>GYDSYGVNMMEDPGVGQVKAVLANRTTCVLGINIYPNFDNIEQYDTVYTVRTKYGRSRGGHALCIVGYDDNKMTADGPGAFRLVNSWGEGWGNKGYCWMSYYAVKNAKAGLSQGWVYVTFDRYKYSPTALGRVKLTHPGRDRITITFGAGSPGNPLAYYTFRRFWALDGQITDRPFPNHNLVFDLTNGAEYFDQTDTAFFSCLDRKKDKKTGTIDFFSVEYGSRYGYSSQTVKIPDYGIAAYSKIVLPFTFGTQGRPVDGSVAASRASYRNGTAHVAFNLAARGTVQAAFFDDLGRTVARATTQGHTGPNELSARLPGSTGVYFYRLVSGATTMTGKLAAIR</sequence>
<dbReference type="InterPro" id="IPR025660">
    <property type="entry name" value="Pept_his_AS"/>
</dbReference>
<dbReference type="InterPro" id="IPR038765">
    <property type="entry name" value="Papain-like_cys_pep_sf"/>
</dbReference>
<gene>
    <name evidence="2" type="ORF">FJY68_13455</name>
</gene>
<dbReference type="Proteomes" id="UP000779900">
    <property type="component" value="Unassembled WGS sequence"/>
</dbReference>
<feature type="non-terminal residue" evidence="2">
    <location>
        <position position="1"/>
    </location>
</feature>
<proteinExistence type="predicted"/>
<name>A0A938BR68_UNCW3</name>
<dbReference type="InterPro" id="IPR000668">
    <property type="entry name" value="Peptidase_C1A_C"/>
</dbReference>
<reference evidence="2" key="1">
    <citation type="submission" date="2019-03" db="EMBL/GenBank/DDBJ databases">
        <title>Lake Tanganyika Metagenome-Assembled Genomes (MAGs).</title>
        <authorList>
            <person name="Tran P."/>
        </authorList>
    </citation>
    <scope>NUCLEOTIDE SEQUENCE</scope>
    <source>
        <strain evidence="2">K_DeepCast_150m_m2_040</strain>
    </source>
</reference>
<dbReference type="GO" id="GO:0006508">
    <property type="term" value="P:proteolysis"/>
    <property type="evidence" value="ECO:0007669"/>
    <property type="project" value="InterPro"/>
</dbReference>
<dbReference type="PROSITE" id="PS00639">
    <property type="entry name" value="THIOL_PROTEASE_HIS"/>
    <property type="match status" value="1"/>
</dbReference>
<dbReference type="SUPFAM" id="SSF54001">
    <property type="entry name" value="Cysteine proteinases"/>
    <property type="match status" value="1"/>
</dbReference>
<evidence type="ECO:0000259" key="1">
    <source>
        <dbReference type="Pfam" id="PF00112"/>
    </source>
</evidence>
<evidence type="ECO:0000313" key="3">
    <source>
        <dbReference type="Proteomes" id="UP000779900"/>
    </source>
</evidence>
<comment type="caution">
    <text evidence="2">The sequence shown here is derived from an EMBL/GenBank/DDBJ whole genome shotgun (WGS) entry which is preliminary data.</text>
</comment>
<evidence type="ECO:0000313" key="2">
    <source>
        <dbReference type="EMBL" id="MBM3332831.1"/>
    </source>
</evidence>
<dbReference type="Gene3D" id="3.90.70.10">
    <property type="entry name" value="Cysteine proteinases"/>
    <property type="match status" value="1"/>
</dbReference>